<dbReference type="InterPro" id="IPR013766">
    <property type="entry name" value="Thioredoxin_domain"/>
</dbReference>
<dbReference type="RefSeq" id="WP_039690675.1">
    <property type="nucleotide sequence ID" value="NZ_BJMB01000002.1"/>
</dbReference>
<dbReference type="SUPFAM" id="SSF52833">
    <property type="entry name" value="Thioredoxin-like"/>
    <property type="match status" value="1"/>
</dbReference>
<evidence type="ECO:0000259" key="1">
    <source>
        <dbReference type="PROSITE" id="PS51352"/>
    </source>
</evidence>
<dbReference type="OrthoDB" id="9792987at2"/>
<dbReference type="Gene3D" id="3.40.30.10">
    <property type="entry name" value="Glutaredoxin"/>
    <property type="match status" value="1"/>
</dbReference>
<dbReference type="AlphaFoldDB" id="A0A1G9I7L0"/>
<feature type="domain" description="Thioredoxin" evidence="1">
    <location>
        <begin position="1"/>
        <end position="110"/>
    </location>
</feature>
<proteinExistence type="predicted"/>
<dbReference type="CDD" id="cd02947">
    <property type="entry name" value="TRX_family"/>
    <property type="match status" value="1"/>
</dbReference>
<reference evidence="2 3" key="1">
    <citation type="submission" date="2016-10" db="EMBL/GenBank/DDBJ databases">
        <authorList>
            <person name="de Groot N.N."/>
        </authorList>
    </citation>
    <scope>NUCLEOTIDE SEQUENCE [LARGE SCALE GENOMIC DNA]</scope>
    <source>
        <strain evidence="2 3">Sb09</strain>
    </source>
</reference>
<dbReference type="EMBL" id="FNGX01000001">
    <property type="protein sequence ID" value="SDL21257.1"/>
    <property type="molecule type" value="Genomic_DNA"/>
</dbReference>
<sequence>MTTFADFFTPINVAKAENQLQNAEEFILFIGRPTCPYCRRFEPKLTQVAKENKLDVYYINSDEISPELDNLRSTYNVATVPGLLVAKGGRVKVVCDSSLSEEEILDFIKK</sequence>
<dbReference type="PROSITE" id="PS51352">
    <property type="entry name" value="THIOREDOXIN_2"/>
    <property type="match status" value="1"/>
</dbReference>
<evidence type="ECO:0000313" key="2">
    <source>
        <dbReference type="EMBL" id="SDL21257.1"/>
    </source>
</evidence>
<dbReference type="PROSITE" id="PS51354">
    <property type="entry name" value="GLUTAREDOXIN_2"/>
    <property type="match status" value="1"/>
</dbReference>
<accession>A0A1G9I7L0</accession>
<name>A0A1G9I7L0_STREI</name>
<protein>
    <submittedName>
        <fullName evidence="2">Bacteriocin transport accessory protein, putative</fullName>
    </submittedName>
</protein>
<evidence type="ECO:0000313" key="3">
    <source>
        <dbReference type="Proteomes" id="UP000183162"/>
    </source>
</evidence>
<dbReference type="Pfam" id="PF20207">
    <property type="entry name" value="DUF6568"/>
    <property type="match status" value="1"/>
</dbReference>
<gene>
    <name evidence="2" type="ORF">SAMN05216400_0074</name>
</gene>
<organism evidence="2 3">
    <name type="scientific">Streptococcus equinus</name>
    <name type="common">Streptococcus bovis</name>
    <dbReference type="NCBI Taxonomy" id="1335"/>
    <lineage>
        <taxon>Bacteria</taxon>
        <taxon>Bacillati</taxon>
        <taxon>Bacillota</taxon>
        <taxon>Bacilli</taxon>
        <taxon>Lactobacillales</taxon>
        <taxon>Streptococcaceae</taxon>
        <taxon>Streptococcus</taxon>
    </lineage>
</organism>
<dbReference type="InterPro" id="IPR036249">
    <property type="entry name" value="Thioredoxin-like_sf"/>
</dbReference>
<dbReference type="InterPro" id="IPR046698">
    <property type="entry name" value="PedC-like"/>
</dbReference>
<dbReference type="Proteomes" id="UP000183162">
    <property type="component" value="Unassembled WGS sequence"/>
</dbReference>